<evidence type="ECO:0000313" key="2">
    <source>
        <dbReference type="EMBL" id="CAE2255075.1"/>
    </source>
</evidence>
<feature type="region of interest" description="Disordered" evidence="1">
    <location>
        <begin position="120"/>
        <end position="145"/>
    </location>
</feature>
<reference evidence="2" key="1">
    <citation type="submission" date="2021-01" db="EMBL/GenBank/DDBJ databases">
        <authorList>
            <person name="Corre E."/>
            <person name="Pelletier E."/>
            <person name="Niang G."/>
            <person name="Scheremetjew M."/>
            <person name="Finn R."/>
            <person name="Kale V."/>
            <person name="Holt S."/>
            <person name="Cochrane G."/>
            <person name="Meng A."/>
            <person name="Brown T."/>
            <person name="Cohen L."/>
        </authorList>
    </citation>
    <scope>NUCLEOTIDE SEQUENCE</scope>
    <source>
        <strain evidence="2">UIO037</strain>
    </source>
</reference>
<dbReference type="EMBL" id="HBKO01033934">
    <property type="protein sequence ID" value="CAE2255075.1"/>
    <property type="molecule type" value="Transcribed_RNA"/>
</dbReference>
<dbReference type="AlphaFoldDB" id="A0A7S4J7W3"/>
<accession>A0A7S4J7W3</accession>
<feature type="compositionally biased region" description="Polar residues" evidence="1">
    <location>
        <begin position="1"/>
        <end position="13"/>
    </location>
</feature>
<sequence>MTPSQWAFSSNQRCPRGAMPPRTRRSASPCSQVLRPADIKVSHGMLNVPTAFQVVITSTFKADNYEKLLKASLPLAHIQPIAIFEPSAKARAKALAGEGATNNGPLSGVLADWGGAWNSTASRSKGDKPKAGQLQGDRMSLYLSN</sequence>
<organism evidence="2">
    <name type="scientific">Prymnesium polylepis</name>
    <dbReference type="NCBI Taxonomy" id="72548"/>
    <lineage>
        <taxon>Eukaryota</taxon>
        <taxon>Haptista</taxon>
        <taxon>Haptophyta</taxon>
        <taxon>Prymnesiophyceae</taxon>
        <taxon>Prymnesiales</taxon>
        <taxon>Prymnesiaceae</taxon>
        <taxon>Prymnesium</taxon>
    </lineage>
</organism>
<name>A0A7S4J7W3_9EUKA</name>
<gene>
    <name evidence="2" type="ORF">CPOL0286_LOCUS15395</name>
</gene>
<feature type="region of interest" description="Disordered" evidence="1">
    <location>
        <begin position="1"/>
        <end position="31"/>
    </location>
</feature>
<proteinExistence type="predicted"/>
<evidence type="ECO:0000256" key="1">
    <source>
        <dbReference type="SAM" id="MobiDB-lite"/>
    </source>
</evidence>
<protein>
    <submittedName>
        <fullName evidence="2">Uncharacterized protein</fullName>
    </submittedName>
</protein>